<name>A0A098BUX9_9NOCA</name>
<evidence type="ECO:0000313" key="2">
    <source>
        <dbReference type="Proteomes" id="UP000042997"/>
    </source>
</evidence>
<dbReference type="RefSeq" id="WP_040275783.1">
    <property type="nucleotide sequence ID" value="NZ_JAJNCM010000017.1"/>
</dbReference>
<protein>
    <recommendedName>
        <fullName evidence="3">DUF1788 domain-containing protein</fullName>
    </recommendedName>
</protein>
<reference evidence="1 2" key="1">
    <citation type="journal article" date="2014" name="Genome Announc.">
        <title>Draft Genome Sequence of Propane- and Butane-Oxidizing Actinobacterium Rhodococcus ruber IEGM 231.</title>
        <authorList>
            <person name="Ivshina I.B."/>
            <person name="Kuyukina M.S."/>
            <person name="Krivoruchko A.V."/>
            <person name="Barbe V."/>
            <person name="Fischer C."/>
        </authorList>
    </citation>
    <scope>NUCLEOTIDE SEQUENCE [LARGE SCALE GENOMIC DNA]</scope>
</reference>
<organism evidence="1 2">
    <name type="scientific">Rhodococcus ruber</name>
    <dbReference type="NCBI Taxonomy" id="1830"/>
    <lineage>
        <taxon>Bacteria</taxon>
        <taxon>Bacillati</taxon>
        <taxon>Actinomycetota</taxon>
        <taxon>Actinomycetes</taxon>
        <taxon>Mycobacteriales</taxon>
        <taxon>Nocardiaceae</taxon>
        <taxon>Rhodococcus</taxon>
    </lineage>
</organism>
<dbReference type="Proteomes" id="UP000042997">
    <property type="component" value="Unassembled WGS sequence"/>
</dbReference>
<accession>A0A098BUX9</accession>
<evidence type="ECO:0008006" key="3">
    <source>
        <dbReference type="Google" id="ProtNLM"/>
    </source>
</evidence>
<dbReference type="OrthoDB" id="1093513at2"/>
<sequence length="186" mass="20837">MSYVDELLDAYRRFVSLPWQQHLAGPQRVWMAVYPPEHERRIRLHLPAFKEATNEHGHAWALIDITTEFERWMADHAYRDTYFEEPELLTSALPGFFAHLVDDVRSQLAVHSAPDGVVALLGAGILFGLGDSVKVSALLNAVNGSVAGRLLVFFPGEHEGSSYRLLDARDGWNYLAIPITPNGGDR</sequence>
<evidence type="ECO:0000313" key="1">
    <source>
        <dbReference type="EMBL" id="CDZ92534.1"/>
    </source>
</evidence>
<gene>
    <name evidence="1" type="ORF">RHRU231_960063</name>
</gene>
<dbReference type="EMBL" id="CCSD01000112">
    <property type="protein sequence ID" value="CDZ92534.1"/>
    <property type="molecule type" value="Genomic_DNA"/>
</dbReference>
<dbReference type="AlphaFoldDB" id="A0A098BUX9"/>
<proteinExistence type="predicted"/>